<reference evidence="2" key="1">
    <citation type="journal article" date="2019" name="Int. J. Syst. Evol. Microbiol.">
        <title>The Global Catalogue of Microorganisms (GCM) 10K type strain sequencing project: providing services to taxonomists for standard genome sequencing and annotation.</title>
        <authorList>
            <consortium name="The Broad Institute Genomics Platform"/>
            <consortium name="The Broad Institute Genome Sequencing Center for Infectious Disease"/>
            <person name="Wu L."/>
            <person name="Ma J."/>
        </authorList>
    </citation>
    <scope>NUCLEOTIDE SEQUENCE [LARGE SCALE GENOMIC DNA]</scope>
    <source>
        <strain evidence="2">JCM 17738</strain>
    </source>
</reference>
<sequence length="303" mass="32775">MREHLVSRVVLPPAWVARVEGYPADGGPTGAAWLATVPRLIDEALQRWGLVVDGEPRTGWTAVVVPVRRDGEALALKVAWPHPEGAHEALALRTWAGSGAVRLVAALPSDGVLLLERLDADRDLSEVWVDEACEVVGGLLRQLRVPAPPQFPRLPEYLAPHLERMPGRAAVPRRVVTRTVGLARELLSGAVPEVLLHTDLHVENVLMGSQGWTAIDPKPVAGHPAFDLFPLLHNRVDELGTGSAFRWSVRHRVSVAAEAAGIDLDEAFAWTLLRAGVEVSWVTETGDAADVSLHVALTKALDE</sequence>
<dbReference type="Proteomes" id="UP001500390">
    <property type="component" value="Unassembled WGS sequence"/>
</dbReference>
<dbReference type="EMBL" id="BAABFX010000036">
    <property type="protein sequence ID" value="GAA4399600.1"/>
    <property type="molecule type" value="Genomic_DNA"/>
</dbReference>
<dbReference type="Gene3D" id="1.10.510.10">
    <property type="entry name" value="Transferase(Phosphotransferase) domain 1"/>
    <property type="match status" value="1"/>
</dbReference>
<dbReference type="Pfam" id="PF04655">
    <property type="entry name" value="APH_6_hur"/>
    <property type="match status" value="1"/>
</dbReference>
<dbReference type="SUPFAM" id="SSF56112">
    <property type="entry name" value="Protein kinase-like (PK-like)"/>
    <property type="match status" value="1"/>
</dbReference>
<keyword evidence="2" id="KW-1185">Reference proteome</keyword>
<accession>A0ABP8K2N7</accession>
<evidence type="ECO:0000313" key="1">
    <source>
        <dbReference type="EMBL" id="GAA4399600.1"/>
    </source>
</evidence>
<proteinExistence type="predicted"/>
<organism evidence="1 2">
    <name type="scientific">Ornithinibacter aureus</name>
    <dbReference type="NCBI Taxonomy" id="622664"/>
    <lineage>
        <taxon>Bacteria</taxon>
        <taxon>Bacillati</taxon>
        <taxon>Actinomycetota</taxon>
        <taxon>Actinomycetes</taxon>
        <taxon>Micrococcales</taxon>
        <taxon>Intrasporangiaceae</taxon>
        <taxon>Ornithinibacter</taxon>
    </lineage>
</organism>
<evidence type="ECO:0000313" key="2">
    <source>
        <dbReference type="Proteomes" id="UP001500390"/>
    </source>
</evidence>
<protein>
    <submittedName>
        <fullName evidence="1">Streptomycin 6-kinase</fullName>
    </submittedName>
</protein>
<comment type="caution">
    <text evidence="1">The sequence shown here is derived from an EMBL/GenBank/DDBJ whole genome shotgun (WGS) entry which is preliminary data.</text>
</comment>
<gene>
    <name evidence="1" type="ORF">GCM10023153_25890</name>
</gene>
<name>A0ABP8K2N7_9MICO</name>
<dbReference type="InterPro" id="IPR006748">
    <property type="entry name" value="NH2Glyco/OHUrea_AB-resist_kin"/>
</dbReference>
<dbReference type="InterPro" id="IPR011009">
    <property type="entry name" value="Kinase-like_dom_sf"/>
</dbReference>
<dbReference type="RefSeq" id="WP_159900080.1">
    <property type="nucleotide sequence ID" value="NZ_BAABFX010000036.1"/>
</dbReference>